<reference evidence="8 9" key="1">
    <citation type="journal article" date="2012" name="PLoS ONE">
        <title>The genome characteristics and predicted function of methyl-group oxidation pathway in the obligate aceticlastic methanogens, Methanosaeta spp.</title>
        <authorList>
            <person name="Zhu J."/>
            <person name="Zheng H."/>
            <person name="Ai G."/>
            <person name="Zhang G."/>
            <person name="Liu D."/>
            <person name="Liu X."/>
            <person name="Dong X."/>
        </authorList>
    </citation>
    <scope>NUCLEOTIDE SEQUENCE [LARGE SCALE GENOMIC DNA]</scope>
    <source>
        <strain evidence="8 9">6Ac</strain>
    </source>
</reference>
<evidence type="ECO:0000313" key="8">
    <source>
        <dbReference type="EMBL" id="AET63741.1"/>
    </source>
</evidence>
<dbReference type="GO" id="GO:0004821">
    <property type="term" value="F:histidine-tRNA ligase activity"/>
    <property type="evidence" value="ECO:0007669"/>
    <property type="project" value="UniProtKB-UniRule"/>
</dbReference>
<dbReference type="CDD" id="cd00773">
    <property type="entry name" value="HisRS-like_core"/>
    <property type="match status" value="1"/>
</dbReference>
<evidence type="ECO:0000259" key="7">
    <source>
        <dbReference type="PROSITE" id="PS50862"/>
    </source>
</evidence>
<dbReference type="InterPro" id="IPR041715">
    <property type="entry name" value="HisRS-like_core"/>
</dbReference>
<feature type="binding site" evidence="6">
    <location>
        <position position="292"/>
    </location>
    <ligand>
        <name>L-histidine</name>
        <dbReference type="ChEBI" id="CHEBI:57595"/>
    </ligand>
</feature>
<feature type="binding site" evidence="6">
    <location>
        <position position="122"/>
    </location>
    <ligand>
        <name>L-histidine</name>
        <dbReference type="ChEBI" id="CHEBI:57595"/>
    </ligand>
</feature>
<keyword evidence="9" id="KW-1185">Reference proteome</keyword>
<dbReference type="Pfam" id="PF13393">
    <property type="entry name" value="tRNA-synt_His"/>
    <property type="match status" value="1"/>
</dbReference>
<sequence length="453" mass="49742">MTIQRPRGTRDFLPMDSFRRNAVRRRMQEILEQWGYSEVSTPTFEHLELFTIKSGPSIIDEIYAFQDKGGRDLALRPELTASVMRMYVGELQKAAKPLRLHYFGNCFRYERPQRGRFREFWQLGAELVGSDRPDAEAEAIALAQELIKSAGVSGDLHLGYLGLIRAMMRTIPASERPTLMRFIDKKERTLLAEKLQEIGRDHLGLLELIDLKGRRALDRAAEMAEDLAKMSDALLDDGVAAGDSDTASAAGDRAARSDRAAPADLDLAHFAELVDLLATYGVEATVDFEIVRGLEYYTGTVFEIYATGLGAQNQICGGGTYSLAALLGGQETRSTGFGIGFDRIMEIVTLEERPPAPVAVVFVPQVRAEAIRAARALRSSVPQPIVLDVMGRGLGAQLKQASAIGASFAVIVGPKEVEEGRLTLREMSTGSQESLRLGEVAERLARRKEGGVP</sequence>
<comment type="similarity">
    <text evidence="2 5">Belongs to the class-II aminoacyl-tRNA synthetase family.</text>
</comment>
<dbReference type="GO" id="GO:0005524">
    <property type="term" value="F:ATP binding"/>
    <property type="evidence" value="ECO:0007669"/>
    <property type="project" value="UniProtKB-UniRule"/>
</dbReference>
<dbReference type="NCBIfam" id="TIGR00442">
    <property type="entry name" value="hisS"/>
    <property type="match status" value="1"/>
</dbReference>
<dbReference type="RefSeq" id="WP_014585926.1">
    <property type="nucleotide sequence ID" value="NC_017527.1"/>
</dbReference>
<dbReference type="PANTHER" id="PTHR43707:SF1">
    <property type="entry name" value="HISTIDINE--TRNA LIGASE, MITOCHONDRIAL-RELATED"/>
    <property type="match status" value="1"/>
</dbReference>
<dbReference type="OrthoDB" id="8659at2157"/>
<dbReference type="KEGG" id="mhi:Mhar_0354"/>
<evidence type="ECO:0000256" key="2">
    <source>
        <dbReference type="ARBA" id="ARBA00008226"/>
    </source>
</evidence>
<feature type="binding site" evidence="6">
    <location>
        <position position="126"/>
    </location>
    <ligand>
        <name>L-histidine</name>
        <dbReference type="ChEBI" id="CHEBI:57595"/>
    </ligand>
</feature>
<dbReference type="PATRIC" id="fig|1110509.7.peg.396"/>
<keyword evidence="3 5" id="KW-0547">Nucleotide-binding</keyword>
<evidence type="ECO:0000256" key="3">
    <source>
        <dbReference type="ARBA" id="ARBA00022741"/>
    </source>
</evidence>
<dbReference type="InterPro" id="IPR004154">
    <property type="entry name" value="Anticodon-bd"/>
</dbReference>
<organism evidence="8 9">
    <name type="scientific">Methanothrix harundinacea (strain 6Ac)</name>
    <name type="common">Methanosaeta harundinacea</name>
    <dbReference type="NCBI Taxonomy" id="1110509"/>
    <lineage>
        <taxon>Archaea</taxon>
        <taxon>Methanobacteriati</taxon>
        <taxon>Methanobacteriota</taxon>
        <taxon>Stenosarchaea group</taxon>
        <taxon>Methanomicrobia</taxon>
        <taxon>Methanotrichales</taxon>
        <taxon>Methanotrichaceae</taxon>
        <taxon>Methanothrix</taxon>
    </lineage>
</organism>
<keyword evidence="5" id="KW-0963">Cytoplasm</keyword>
<keyword evidence="5" id="KW-0648">Protein biosynthesis</keyword>
<evidence type="ECO:0000256" key="6">
    <source>
        <dbReference type="PIRSR" id="PIRSR001549-1"/>
    </source>
</evidence>
<gene>
    <name evidence="5" type="primary">hisS</name>
    <name evidence="8" type="ordered locus">Mhar_0354</name>
</gene>
<dbReference type="AlphaFoldDB" id="G7WM76"/>
<dbReference type="InterPro" id="IPR006195">
    <property type="entry name" value="aa-tRNA-synth_II"/>
</dbReference>
<dbReference type="GeneID" id="12509523"/>
<name>G7WM76_METH6</name>
<dbReference type="PANTHER" id="PTHR43707">
    <property type="entry name" value="HISTIDYL-TRNA SYNTHETASE"/>
    <property type="match status" value="1"/>
</dbReference>
<dbReference type="GO" id="GO:0005737">
    <property type="term" value="C:cytoplasm"/>
    <property type="evidence" value="ECO:0007669"/>
    <property type="project" value="UniProtKB-SubCell"/>
</dbReference>
<dbReference type="Gene3D" id="3.30.930.10">
    <property type="entry name" value="Bira Bifunctional Protein, Domain 2"/>
    <property type="match status" value="1"/>
</dbReference>
<feature type="domain" description="Aminoacyl-transfer RNA synthetases class-II family profile" evidence="7">
    <location>
        <begin position="22"/>
        <end position="364"/>
    </location>
</feature>
<keyword evidence="5" id="KW-0067">ATP-binding</keyword>
<comment type="catalytic activity">
    <reaction evidence="4 5">
        <text>tRNA(His) + L-histidine + ATP = L-histidyl-tRNA(His) + AMP + diphosphate + H(+)</text>
        <dbReference type="Rhea" id="RHEA:17313"/>
        <dbReference type="Rhea" id="RHEA-COMP:9665"/>
        <dbReference type="Rhea" id="RHEA-COMP:9689"/>
        <dbReference type="ChEBI" id="CHEBI:15378"/>
        <dbReference type="ChEBI" id="CHEBI:30616"/>
        <dbReference type="ChEBI" id="CHEBI:33019"/>
        <dbReference type="ChEBI" id="CHEBI:57595"/>
        <dbReference type="ChEBI" id="CHEBI:78442"/>
        <dbReference type="ChEBI" id="CHEBI:78527"/>
        <dbReference type="ChEBI" id="CHEBI:456215"/>
        <dbReference type="EC" id="6.1.1.21"/>
    </reaction>
</comment>
<dbReference type="PROSITE" id="PS50862">
    <property type="entry name" value="AA_TRNA_LIGASE_II"/>
    <property type="match status" value="1"/>
</dbReference>
<dbReference type="Pfam" id="PF03129">
    <property type="entry name" value="HGTP_anticodon"/>
    <property type="match status" value="1"/>
</dbReference>
<dbReference type="HAMAP" id="MF_00127">
    <property type="entry name" value="His_tRNA_synth"/>
    <property type="match status" value="1"/>
</dbReference>
<keyword evidence="5" id="KW-0436">Ligase</keyword>
<dbReference type="InterPro" id="IPR004516">
    <property type="entry name" value="HisRS/HisZ"/>
</dbReference>
<dbReference type="Gene3D" id="3.40.50.800">
    <property type="entry name" value="Anticodon-binding domain"/>
    <property type="match status" value="1"/>
</dbReference>
<protein>
    <recommendedName>
        <fullName evidence="5">Histidine--tRNA ligase</fullName>
        <ecNumber evidence="5">6.1.1.21</ecNumber>
    </recommendedName>
    <alternativeName>
        <fullName evidence="5">Histidyl-tRNA synthetase</fullName>
        <shortName evidence="5">HisRS</shortName>
    </alternativeName>
</protein>
<dbReference type="GO" id="GO:0006427">
    <property type="term" value="P:histidyl-tRNA aminoacylation"/>
    <property type="evidence" value="ECO:0007669"/>
    <property type="project" value="UniProtKB-UniRule"/>
</dbReference>
<keyword evidence="5 8" id="KW-0030">Aminoacyl-tRNA synthetase</keyword>
<evidence type="ECO:0000256" key="4">
    <source>
        <dbReference type="ARBA" id="ARBA00047639"/>
    </source>
</evidence>
<dbReference type="InterPro" id="IPR015807">
    <property type="entry name" value="His-tRNA-ligase"/>
</dbReference>
<comment type="subcellular location">
    <subcellularLocation>
        <location evidence="1 5">Cytoplasm</location>
    </subcellularLocation>
</comment>
<dbReference type="STRING" id="1110509.Mhar_0354"/>
<dbReference type="EC" id="6.1.1.21" evidence="5"/>
<dbReference type="SUPFAM" id="SSF55681">
    <property type="entry name" value="Class II aaRS and biotin synthetases"/>
    <property type="match status" value="1"/>
</dbReference>
<dbReference type="InterPro" id="IPR036621">
    <property type="entry name" value="Anticodon-bd_dom_sf"/>
</dbReference>
<feature type="binding site" evidence="6">
    <location>
        <position position="108"/>
    </location>
    <ligand>
        <name>L-histidine</name>
        <dbReference type="ChEBI" id="CHEBI:57595"/>
    </ligand>
</feature>
<evidence type="ECO:0000313" key="9">
    <source>
        <dbReference type="Proteomes" id="UP000005877"/>
    </source>
</evidence>
<proteinExistence type="inferred from homology"/>
<dbReference type="SUPFAM" id="SSF52954">
    <property type="entry name" value="Class II aaRS ABD-related"/>
    <property type="match status" value="1"/>
</dbReference>
<accession>G7WM76</accession>
<evidence type="ECO:0000256" key="5">
    <source>
        <dbReference type="HAMAP-Rule" id="MF_00127"/>
    </source>
</evidence>
<dbReference type="HOGENOM" id="CLU_025113_3_1_2"/>
<evidence type="ECO:0000256" key="1">
    <source>
        <dbReference type="ARBA" id="ARBA00004496"/>
    </source>
</evidence>
<feature type="binding site" evidence="6">
    <location>
        <begin position="296"/>
        <end position="297"/>
    </location>
    <ligand>
        <name>L-histidine</name>
        <dbReference type="ChEBI" id="CHEBI:57595"/>
    </ligand>
</feature>
<dbReference type="PIRSF" id="PIRSF001549">
    <property type="entry name" value="His-tRNA_synth"/>
    <property type="match status" value="1"/>
</dbReference>
<dbReference type="EMBL" id="CP003117">
    <property type="protein sequence ID" value="AET63741.1"/>
    <property type="molecule type" value="Genomic_DNA"/>
</dbReference>
<feature type="binding site" evidence="6">
    <location>
        <begin position="78"/>
        <end position="80"/>
    </location>
    <ligand>
        <name>L-histidine</name>
        <dbReference type="ChEBI" id="CHEBI:57595"/>
    </ligand>
</feature>
<dbReference type="Proteomes" id="UP000005877">
    <property type="component" value="Chromosome"/>
</dbReference>
<dbReference type="InterPro" id="IPR045864">
    <property type="entry name" value="aa-tRNA-synth_II/BPL/LPL"/>
</dbReference>